<evidence type="ECO:0000256" key="4">
    <source>
        <dbReference type="ARBA" id="ARBA00022839"/>
    </source>
</evidence>
<dbReference type="GO" id="GO:0006308">
    <property type="term" value="P:DNA catabolic process"/>
    <property type="evidence" value="ECO:0007669"/>
    <property type="project" value="UniProtKB-UniRule"/>
</dbReference>
<evidence type="ECO:0000313" key="10">
    <source>
        <dbReference type="Proteomes" id="UP000500857"/>
    </source>
</evidence>
<dbReference type="Pfam" id="PF02601">
    <property type="entry name" value="Exonuc_VII_L"/>
    <property type="match status" value="1"/>
</dbReference>
<dbReference type="Proteomes" id="UP000500857">
    <property type="component" value="Chromosome"/>
</dbReference>
<comment type="subunit">
    <text evidence="5">Heterooligomer composed of large and small subunits.</text>
</comment>
<dbReference type="GO" id="GO:0005737">
    <property type="term" value="C:cytoplasm"/>
    <property type="evidence" value="ECO:0007669"/>
    <property type="project" value="UniProtKB-SubCell"/>
</dbReference>
<evidence type="ECO:0000256" key="1">
    <source>
        <dbReference type="ARBA" id="ARBA00022490"/>
    </source>
</evidence>
<dbReference type="HAMAP" id="MF_00378">
    <property type="entry name" value="Exonuc_7_L"/>
    <property type="match status" value="1"/>
</dbReference>
<keyword evidence="3 5" id="KW-0378">Hydrolase</keyword>
<dbReference type="EMBL" id="CP051167">
    <property type="protein sequence ID" value="QIZ70321.1"/>
    <property type="molecule type" value="Genomic_DNA"/>
</dbReference>
<organism evidence="9 10">
    <name type="scientific">Oxynema aestuarii AP17</name>
    <dbReference type="NCBI Taxonomy" id="2064643"/>
    <lineage>
        <taxon>Bacteria</taxon>
        <taxon>Bacillati</taxon>
        <taxon>Cyanobacteriota</taxon>
        <taxon>Cyanophyceae</taxon>
        <taxon>Oscillatoriophycideae</taxon>
        <taxon>Oscillatoriales</taxon>
        <taxon>Oscillatoriaceae</taxon>
        <taxon>Oxynema</taxon>
        <taxon>Oxynema aestuarii</taxon>
    </lineage>
</organism>
<evidence type="ECO:0000313" key="9">
    <source>
        <dbReference type="EMBL" id="QIZ70321.1"/>
    </source>
</evidence>
<gene>
    <name evidence="5" type="primary">xseA</name>
    <name evidence="9" type="ORF">HCG48_06800</name>
</gene>
<name>A0A6H1TUU3_9CYAN</name>
<comment type="function">
    <text evidence="5">Bidirectionally degrades single-stranded DNA into large acid-insoluble oligonucleotides, which are then degraded further into small acid-soluble oligonucleotides.</text>
</comment>
<evidence type="ECO:0000256" key="6">
    <source>
        <dbReference type="RuleBase" id="RU004355"/>
    </source>
</evidence>
<keyword evidence="2 5" id="KW-0540">Nuclease</keyword>
<evidence type="ECO:0000256" key="2">
    <source>
        <dbReference type="ARBA" id="ARBA00022722"/>
    </source>
</evidence>
<evidence type="ECO:0000259" key="8">
    <source>
        <dbReference type="Pfam" id="PF13742"/>
    </source>
</evidence>
<dbReference type="KEGG" id="oxy:HCG48_06800"/>
<evidence type="ECO:0000256" key="3">
    <source>
        <dbReference type="ARBA" id="ARBA00022801"/>
    </source>
</evidence>
<protein>
    <recommendedName>
        <fullName evidence="5">Exodeoxyribonuclease 7 large subunit</fullName>
        <ecNumber evidence="5">3.1.11.6</ecNumber>
    </recommendedName>
    <alternativeName>
        <fullName evidence="5">Exodeoxyribonuclease VII large subunit</fullName>
        <shortName evidence="5">Exonuclease VII large subunit</shortName>
    </alternativeName>
</protein>
<dbReference type="Pfam" id="PF13742">
    <property type="entry name" value="tRNA_anti_2"/>
    <property type="match status" value="1"/>
</dbReference>
<feature type="domain" description="Exonuclease VII large subunit C-terminal" evidence="7">
    <location>
        <begin position="130"/>
        <end position="309"/>
    </location>
</feature>
<evidence type="ECO:0000256" key="5">
    <source>
        <dbReference type="HAMAP-Rule" id="MF_00378"/>
    </source>
</evidence>
<comment type="subcellular location">
    <subcellularLocation>
        <location evidence="5 6">Cytoplasm</location>
    </subcellularLocation>
</comment>
<comment type="catalytic activity">
    <reaction evidence="5 6">
        <text>Exonucleolytic cleavage in either 5'- to 3'- or 3'- to 5'-direction to yield nucleoside 5'-phosphates.</text>
        <dbReference type="EC" id="3.1.11.6"/>
    </reaction>
</comment>
<keyword evidence="1 5" id="KW-0963">Cytoplasm</keyword>
<dbReference type="GO" id="GO:0008855">
    <property type="term" value="F:exodeoxyribonuclease VII activity"/>
    <property type="evidence" value="ECO:0007669"/>
    <property type="project" value="UniProtKB-UniRule"/>
</dbReference>
<accession>A0A6H1TUU3</accession>
<keyword evidence="10" id="KW-1185">Reference proteome</keyword>
<dbReference type="InterPro" id="IPR020579">
    <property type="entry name" value="Exonuc_VII_lsu_C"/>
</dbReference>
<dbReference type="GO" id="GO:0003676">
    <property type="term" value="F:nucleic acid binding"/>
    <property type="evidence" value="ECO:0007669"/>
    <property type="project" value="InterPro"/>
</dbReference>
<dbReference type="AlphaFoldDB" id="A0A6H1TUU3"/>
<feature type="domain" description="OB-fold nucleic acid binding" evidence="8">
    <location>
        <begin position="12"/>
        <end position="106"/>
    </location>
</feature>
<dbReference type="PANTHER" id="PTHR30008">
    <property type="entry name" value="EXODEOXYRIBONUCLEASE 7 LARGE SUBUNIT"/>
    <property type="match status" value="1"/>
</dbReference>
<dbReference type="InterPro" id="IPR003753">
    <property type="entry name" value="Exonuc_VII_L"/>
</dbReference>
<dbReference type="EC" id="3.1.11.6" evidence="5"/>
<keyword evidence="4 5" id="KW-0269">Exonuclease</keyword>
<dbReference type="NCBIfam" id="TIGR00237">
    <property type="entry name" value="xseA"/>
    <property type="match status" value="1"/>
</dbReference>
<sequence length="407" mass="45562">MSDRPVSEQAVSVAGLTQYIQSLLELDPQLRQIWVVGEVSSANNHRSGLFFTLQDPEGTASIRCVVWNSHRNRLVQVPLKGEQVMVLGSVGLYPKRGEYQLKVWQVFPGGEGLQALRYRQLRSRLEAEGLFDPLRKRPLPAHPQTLAVVTSPQAAAWGDLQASLSDRYPGLQVLLSPATVQGERAPEEIVRAIARVEADGRAEVLIVTRGGGASEDLACFNDERVVRAIAACSIPTISGIGHQRDETLSDEVADACAHTPTAIAKLAVPEWRQLYKEHRDRLGRLSETARRQLDREGDRLDRARSRLQRLPLDRQLHLQQRDLARQQQRLLAATRRQLDRREQHCASLRDRLASLDPHRVLQRGYALVRTPGGAIVRSPADLCPGEEVVVEFDRGRMTVKIMDLLDE</sequence>
<comment type="similarity">
    <text evidence="5 6">Belongs to the XseA family.</text>
</comment>
<dbReference type="PANTHER" id="PTHR30008:SF0">
    <property type="entry name" value="EXODEOXYRIBONUCLEASE 7 LARGE SUBUNIT"/>
    <property type="match status" value="1"/>
</dbReference>
<proteinExistence type="inferred from homology"/>
<reference evidence="9 10" key="1">
    <citation type="submission" date="2020-04" db="EMBL/GenBank/DDBJ databases">
        <authorList>
            <person name="Basu S."/>
            <person name="Maruthanayagam V."/>
            <person name="Chakraborty S."/>
            <person name="Pramanik A."/>
            <person name="Mukherjee J."/>
            <person name="Brink B."/>
        </authorList>
    </citation>
    <scope>NUCLEOTIDE SEQUENCE [LARGE SCALE GENOMIC DNA]</scope>
    <source>
        <strain evidence="9 10">AP17</strain>
    </source>
</reference>
<evidence type="ECO:0000259" key="7">
    <source>
        <dbReference type="Pfam" id="PF02601"/>
    </source>
</evidence>
<dbReference type="CDD" id="cd04489">
    <property type="entry name" value="ExoVII_LU_OBF"/>
    <property type="match status" value="1"/>
</dbReference>
<dbReference type="GO" id="GO:0009318">
    <property type="term" value="C:exodeoxyribonuclease VII complex"/>
    <property type="evidence" value="ECO:0007669"/>
    <property type="project" value="UniProtKB-UniRule"/>
</dbReference>
<dbReference type="InterPro" id="IPR025824">
    <property type="entry name" value="OB-fold_nuc-bd_dom"/>
</dbReference>
<dbReference type="RefSeq" id="WP_168568476.1">
    <property type="nucleotide sequence ID" value="NZ_CP051167.1"/>
</dbReference>